<dbReference type="InterPro" id="IPR006629">
    <property type="entry name" value="LITAF"/>
</dbReference>
<evidence type="ECO:0000259" key="8">
    <source>
        <dbReference type="PROSITE" id="PS51837"/>
    </source>
</evidence>
<proteinExistence type="inferred from homology"/>
<evidence type="ECO:0000256" key="1">
    <source>
        <dbReference type="ARBA" id="ARBA00004170"/>
    </source>
</evidence>
<keyword evidence="7" id="KW-0812">Transmembrane</keyword>
<keyword evidence="4" id="KW-0862">Zinc</keyword>
<comment type="subcellular location">
    <subcellularLocation>
        <location evidence="1">Membrane</location>
        <topology evidence="1">Peripheral membrane protein</topology>
    </subcellularLocation>
</comment>
<dbReference type="GO" id="GO:0016020">
    <property type="term" value="C:membrane"/>
    <property type="evidence" value="ECO:0007669"/>
    <property type="project" value="UniProtKB-SubCell"/>
</dbReference>
<keyword evidence="10" id="KW-1185">Reference proteome</keyword>
<dbReference type="InterPro" id="IPR037519">
    <property type="entry name" value="LITAF_fam"/>
</dbReference>
<sequence>MNLFSKNKSSRSNVANTEATAIAVPEEEIPVATMVVDNDDSYLRTSNPQATAPTEYQDQPTSRPMVYNNSDPSFTRFSMMNITCSNCQQAGRTKVRTAPAWQTWAATGVGFLLFWPLCWLPLVMDSCKQSEHFCTNCGHKLGTVPPFQDCCVNTRS</sequence>
<evidence type="ECO:0000256" key="5">
    <source>
        <dbReference type="ARBA" id="ARBA00023136"/>
    </source>
</evidence>
<dbReference type="PROSITE" id="PS51837">
    <property type="entry name" value="LITAF"/>
    <property type="match status" value="1"/>
</dbReference>
<dbReference type="Proteomes" id="UP001295423">
    <property type="component" value="Unassembled WGS sequence"/>
</dbReference>
<gene>
    <name evidence="9" type="ORF">CYCCA115_LOCUS16743</name>
</gene>
<name>A0AAD2FZG3_9STRA</name>
<feature type="region of interest" description="Disordered" evidence="6">
    <location>
        <begin position="42"/>
        <end position="61"/>
    </location>
</feature>
<evidence type="ECO:0000256" key="4">
    <source>
        <dbReference type="ARBA" id="ARBA00022833"/>
    </source>
</evidence>
<reference evidence="9" key="1">
    <citation type="submission" date="2023-08" db="EMBL/GenBank/DDBJ databases">
        <authorList>
            <person name="Audoor S."/>
            <person name="Bilcke G."/>
        </authorList>
    </citation>
    <scope>NUCLEOTIDE SEQUENCE</scope>
</reference>
<dbReference type="EMBL" id="CAKOGP040001947">
    <property type="protein sequence ID" value="CAJ1957502.1"/>
    <property type="molecule type" value="Genomic_DNA"/>
</dbReference>
<dbReference type="AlphaFoldDB" id="A0AAD2FZG3"/>
<evidence type="ECO:0000256" key="6">
    <source>
        <dbReference type="SAM" id="MobiDB-lite"/>
    </source>
</evidence>
<dbReference type="PANTHER" id="PTHR23292:SF6">
    <property type="entry name" value="FI16602P1-RELATED"/>
    <property type="match status" value="1"/>
</dbReference>
<feature type="compositionally biased region" description="Polar residues" evidence="6">
    <location>
        <begin position="43"/>
        <end position="61"/>
    </location>
</feature>
<dbReference type="GO" id="GO:0008270">
    <property type="term" value="F:zinc ion binding"/>
    <property type="evidence" value="ECO:0007669"/>
    <property type="project" value="TreeGrafter"/>
</dbReference>
<organism evidence="9 10">
    <name type="scientific">Cylindrotheca closterium</name>
    <dbReference type="NCBI Taxonomy" id="2856"/>
    <lineage>
        <taxon>Eukaryota</taxon>
        <taxon>Sar</taxon>
        <taxon>Stramenopiles</taxon>
        <taxon>Ochrophyta</taxon>
        <taxon>Bacillariophyta</taxon>
        <taxon>Bacillariophyceae</taxon>
        <taxon>Bacillariophycidae</taxon>
        <taxon>Bacillariales</taxon>
        <taxon>Bacillariaceae</taxon>
        <taxon>Cylindrotheca</taxon>
    </lineage>
</organism>
<keyword evidence="3" id="KW-0479">Metal-binding</keyword>
<evidence type="ECO:0000256" key="3">
    <source>
        <dbReference type="ARBA" id="ARBA00022723"/>
    </source>
</evidence>
<dbReference type="PANTHER" id="PTHR23292">
    <property type="entry name" value="LIPOPOLYSACCHARIDE-INDUCED TUMOR NECROSIS FACTOR-ALPHA FACTOR"/>
    <property type="match status" value="1"/>
</dbReference>
<dbReference type="SMART" id="SM00714">
    <property type="entry name" value="LITAF"/>
    <property type="match status" value="1"/>
</dbReference>
<evidence type="ECO:0000256" key="2">
    <source>
        <dbReference type="ARBA" id="ARBA00005975"/>
    </source>
</evidence>
<feature type="transmembrane region" description="Helical" evidence="7">
    <location>
        <begin position="104"/>
        <end position="124"/>
    </location>
</feature>
<comment type="similarity">
    <text evidence="2">Belongs to the CDIP1/LITAF family.</text>
</comment>
<comment type="caution">
    <text evidence="9">The sequence shown here is derived from an EMBL/GenBank/DDBJ whole genome shotgun (WGS) entry which is preliminary data.</text>
</comment>
<keyword evidence="7" id="KW-1133">Transmembrane helix</keyword>
<feature type="domain" description="LITAF" evidence="8">
    <location>
        <begin position="61"/>
        <end position="146"/>
    </location>
</feature>
<protein>
    <recommendedName>
        <fullName evidence="8">LITAF domain-containing protein</fullName>
    </recommendedName>
</protein>
<keyword evidence="5 7" id="KW-0472">Membrane</keyword>
<evidence type="ECO:0000313" key="9">
    <source>
        <dbReference type="EMBL" id="CAJ1957502.1"/>
    </source>
</evidence>
<accession>A0AAD2FZG3</accession>
<dbReference type="Pfam" id="PF10601">
    <property type="entry name" value="zf-LITAF-like"/>
    <property type="match status" value="1"/>
</dbReference>
<evidence type="ECO:0000256" key="7">
    <source>
        <dbReference type="SAM" id="Phobius"/>
    </source>
</evidence>
<evidence type="ECO:0000313" key="10">
    <source>
        <dbReference type="Proteomes" id="UP001295423"/>
    </source>
</evidence>